<protein>
    <submittedName>
        <fullName evidence="1">Uncharacterized protein</fullName>
    </submittedName>
</protein>
<organism evidence="1 2">
    <name type="scientific">Rhododendron molle</name>
    <name type="common">Chinese azalea</name>
    <name type="synonym">Azalea mollis</name>
    <dbReference type="NCBI Taxonomy" id="49168"/>
    <lineage>
        <taxon>Eukaryota</taxon>
        <taxon>Viridiplantae</taxon>
        <taxon>Streptophyta</taxon>
        <taxon>Embryophyta</taxon>
        <taxon>Tracheophyta</taxon>
        <taxon>Spermatophyta</taxon>
        <taxon>Magnoliopsida</taxon>
        <taxon>eudicotyledons</taxon>
        <taxon>Gunneridae</taxon>
        <taxon>Pentapetalae</taxon>
        <taxon>asterids</taxon>
        <taxon>Ericales</taxon>
        <taxon>Ericaceae</taxon>
        <taxon>Ericoideae</taxon>
        <taxon>Rhodoreae</taxon>
        <taxon>Rhododendron</taxon>
    </lineage>
</organism>
<accession>A0ACC0N7W5</accession>
<reference evidence="1" key="1">
    <citation type="submission" date="2022-02" db="EMBL/GenBank/DDBJ databases">
        <title>Plant Genome Project.</title>
        <authorList>
            <person name="Zhang R.-G."/>
        </authorList>
    </citation>
    <scope>NUCLEOTIDE SEQUENCE</scope>
    <source>
        <strain evidence="1">AT1</strain>
    </source>
</reference>
<evidence type="ECO:0000313" key="2">
    <source>
        <dbReference type="Proteomes" id="UP001062846"/>
    </source>
</evidence>
<keyword evidence="2" id="KW-1185">Reference proteome</keyword>
<dbReference type="Proteomes" id="UP001062846">
    <property type="component" value="Chromosome 6"/>
</dbReference>
<comment type="caution">
    <text evidence="1">The sequence shown here is derived from an EMBL/GenBank/DDBJ whole genome shotgun (WGS) entry which is preliminary data.</text>
</comment>
<sequence>MVLCSTVLRTFELSDRESDDSDLISAMNSSRSLVAEMRFESLDARSNSSKVLNSLQ</sequence>
<dbReference type="EMBL" id="CM046393">
    <property type="protein sequence ID" value="KAI8549393.1"/>
    <property type="molecule type" value="Genomic_DNA"/>
</dbReference>
<gene>
    <name evidence="1" type="ORF">RHMOL_Rhmol06G0021400</name>
</gene>
<proteinExistence type="predicted"/>
<evidence type="ECO:0000313" key="1">
    <source>
        <dbReference type="EMBL" id="KAI8549393.1"/>
    </source>
</evidence>
<name>A0ACC0N7W5_RHOML</name>